<dbReference type="InterPro" id="IPR006978">
    <property type="entry name" value="Nre_N"/>
</dbReference>
<proteinExistence type="inferred from homology"/>
<accession>E0SRE8</accession>
<reference evidence="4 5" key="1">
    <citation type="journal article" date="2010" name="Stand. Genomic Sci.">
        <title>Complete genome sequence of Ignisphaera aggregans type strain (AQ1.S1).</title>
        <authorList>
            <person name="Goker M."/>
            <person name="Held B."/>
            <person name="Lapidus A."/>
            <person name="Nolan M."/>
            <person name="Spring S."/>
            <person name="Yasawong M."/>
            <person name="Lucas S."/>
            <person name="Glavina Del Rio T."/>
            <person name="Tice H."/>
            <person name="Cheng J.F."/>
            <person name="Goodwin L."/>
            <person name="Tapia R."/>
            <person name="Pitluck S."/>
            <person name="Liolios K."/>
            <person name="Ivanova N."/>
            <person name="Mavromatis K."/>
            <person name="Mikhailova N."/>
            <person name="Pati A."/>
            <person name="Chen A."/>
            <person name="Palaniappan K."/>
            <person name="Brambilla E."/>
            <person name="Land M."/>
            <person name="Hauser L."/>
            <person name="Chang Y.J."/>
            <person name="Jeffries C.D."/>
            <person name="Brettin T."/>
            <person name="Detter J.C."/>
            <person name="Han C."/>
            <person name="Rohde M."/>
            <person name="Sikorski J."/>
            <person name="Woyke T."/>
            <person name="Bristow J."/>
            <person name="Eisen J.A."/>
            <person name="Markowitz V."/>
            <person name="Hugenholtz P."/>
            <person name="Kyrpides N.C."/>
            <person name="Klenk H.P."/>
        </authorList>
    </citation>
    <scope>NUCLEOTIDE SEQUENCE [LARGE SCALE GENOMIC DNA]</scope>
    <source>
        <strain evidence="5">DSM 17230 / JCM 13409 / AQ1.S1</strain>
    </source>
</reference>
<dbReference type="Pfam" id="PF04894">
    <property type="entry name" value="Nre_N"/>
    <property type="match status" value="1"/>
</dbReference>
<dbReference type="HOGENOM" id="CLU_039703_0_0_2"/>
<keyword evidence="1" id="KW-0234">DNA repair</keyword>
<dbReference type="Proteomes" id="UP000001304">
    <property type="component" value="Chromosome"/>
</dbReference>
<evidence type="ECO:0000259" key="2">
    <source>
        <dbReference type="Pfam" id="PF04894"/>
    </source>
</evidence>
<comment type="caution">
    <text evidence="1">Lacks conserved residue(s) required for the propagation of feature annotation.</text>
</comment>
<comment type="similarity">
    <text evidence="1">Belongs to the Nre family.</text>
</comment>
<dbReference type="PANTHER" id="PTHR38136:SF2">
    <property type="entry name" value="DNA REPAIR PROTEIN"/>
    <property type="match status" value="1"/>
</dbReference>
<evidence type="ECO:0000259" key="3">
    <source>
        <dbReference type="Pfam" id="PF04895"/>
    </source>
</evidence>
<keyword evidence="5" id="KW-1185">Reference proteome</keyword>
<dbReference type="PANTHER" id="PTHR38136">
    <property type="entry name" value="DNA REPAIR PROTEIN"/>
    <property type="match status" value="1"/>
</dbReference>
<evidence type="ECO:0000313" key="5">
    <source>
        <dbReference type="Proteomes" id="UP000001304"/>
    </source>
</evidence>
<evidence type="ECO:0000256" key="1">
    <source>
        <dbReference type="HAMAP-Rule" id="MF_02096"/>
    </source>
</evidence>
<dbReference type="GO" id="GO:0006281">
    <property type="term" value="P:DNA repair"/>
    <property type="evidence" value="ECO:0007669"/>
    <property type="project" value="UniProtKB-UniRule"/>
</dbReference>
<name>E0SRE8_IGNAA</name>
<evidence type="ECO:0000313" key="4">
    <source>
        <dbReference type="EMBL" id="ADM28402.1"/>
    </source>
</evidence>
<organism evidence="4 5">
    <name type="scientific">Ignisphaera aggregans (strain DSM 17230 / JCM 13409 / AQ1.S1)</name>
    <dbReference type="NCBI Taxonomy" id="583356"/>
    <lineage>
        <taxon>Archaea</taxon>
        <taxon>Thermoproteota</taxon>
        <taxon>Thermoprotei</taxon>
        <taxon>Desulfurococcales</taxon>
        <taxon>Desulfurococcaceae</taxon>
        <taxon>Ignisphaera</taxon>
    </lineage>
</organism>
<dbReference type="BioCyc" id="IAGG583356:GHAH-1592-MONOMER"/>
<dbReference type="InterPro" id="IPR006979">
    <property type="entry name" value="Nre_C"/>
</dbReference>
<protein>
    <recommendedName>
        <fullName evidence="1">DNA repair protein</fullName>
    </recommendedName>
</protein>
<sequence>MGKDSNIDPKLCLLCRGARYLCGKAYCPIITRTRLWSKAIEMRSSTELLGSSPPSVFVGRIGYPYVYIGPLTPPISGDTSIYDLPEQWSSLPLEDIIDMRMSLILGRTRVMVRDIENRFVSSIHEVVLSLKPVDIEMHLEKPPKGFNLSEFEPPIGPRAPLKEFRVVGSGASSRVIEKFYSDADAKASIAIVELYRSNTPVTVIQRLLSVGALGRKENRRLVPTRWSITAVDDTISKFLIENRIKYYQEIDKIYVFVRSIHKNLFVSILIPGEWSFEWMEAWFPRSTWNMYGDTVVIEGDYELYTANRRDYAAIGGCYYAARLATAEYLERIGRKATAVVLREIYPGFDIPIGVWFVREQLREMYRDKPFVVETIREALNILDRYSVVGSRTWAEKSYIIRKMLKERRIDQFISSR</sequence>
<dbReference type="STRING" id="583356.Igag_1600"/>
<comment type="function">
    <text evidence="1">Involved in DNA damage repair.</text>
</comment>
<keyword evidence="1" id="KW-0227">DNA damage</keyword>
<dbReference type="KEGG" id="iag:Igag_1600"/>
<dbReference type="EMBL" id="CP002098">
    <property type="protein sequence ID" value="ADM28402.1"/>
    <property type="molecule type" value="Genomic_DNA"/>
</dbReference>
<dbReference type="Pfam" id="PF04895">
    <property type="entry name" value="Nre_C"/>
    <property type="match status" value="1"/>
</dbReference>
<dbReference type="InterPro" id="IPR033167">
    <property type="entry name" value="Nre"/>
</dbReference>
<dbReference type="HAMAP" id="MF_02096">
    <property type="entry name" value="Nre"/>
    <property type="match status" value="1"/>
</dbReference>
<feature type="domain" description="Archaeal Nre C-terminal" evidence="3">
    <location>
        <begin position="306"/>
        <end position="412"/>
    </location>
</feature>
<gene>
    <name evidence="4" type="ordered locus">Igag_1600</name>
</gene>
<feature type="domain" description="Archaeal Nre N-terminal" evidence="2">
    <location>
        <begin position="21"/>
        <end position="289"/>
    </location>
</feature>
<dbReference type="AlphaFoldDB" id="E0SRE8"/>